<dbReference type="InterPro" id="IPR033728">
    <property type="entry name" value="ThrRS_core"/>
</dbReference>
<dbReference type="CDD" id="cd00771">
    <property type="entry name" value="ThrRS_core"/>
    <property type="match status" value="1"/>
</dbReference>
<evidence type="ECO:0000256" key="3">
    <source>
        <dbReference type="ARBA" id="ARBA00022555"/>
    </source>
</evidence>
<keyword evidence="3 13" id="KW-0820">tRNA-binding</keyword>
<dbReference type="GO" id="GO:0004829">
    <property type="term" value="F:threonine-tRNA ligase activity"/>
    <property type="evidence" value="ECO:0007669"/>
    <property type="project" value="UniProtKB-UniRule"/>
</dbReference>
<comment type="similarity">
    <text evidence="1 13">Belongs to the class-II aminoacyl-tRNA synthetase family.</text>
</comment>
<dbReference type="InterPro" id="IPR045864">
    <property type="entry name" value="aa-tRNA-synth_II/BPL/LPL"/>
</dbReference>
<dbReference type="PANTHER" id="PTHR11451">
    <property type="entry name" value="THREONINE-TRNA LIGASE"/>
    <property type="match status" value="1"/>
</dbReference>
<dbReference type="Proteomes" id="UP000486602">
    <property type="component" value="Unassembled WGS sequence"/>
</dbReference>
<dbReference type="SMART" id="SM00863">
    <property type="entry name" value="tRNA_SAD"/>
    <property type="match status" value="1"/>
</dbReference>
<keyword evidence="2 13" id="KW-0963">Cytoplasm</keyword>
<sequence>MDIKITLPDGSVKSYPSGVTAMKVATDISEGLARNVLSAKVNGEIIDSNRPITKDSELSLLTWNDEGGKSTMWHSSAHLMAEALQHFYPKAKFAIGPPIENGFYYDIDLGEEQISDKDLPKVEDKMLELAREKNEFIRSEVSKPDALEYFRNKGDEYKLELIDDLEDGTITFYEQGRFTDLCRGPHIPNTGFIKAVKLTSIAGAYWRGDENRKQLTRIYGITFPKQKELKEYLELLEEAAKRDHRKLGKEMGLFTFSQRVGQGLPLWLPKGAILRERLENFLKQAQKKAGYLPVITPHIGSKELYETSGHYAKYGKDSFQPITTPHEGEEYLLKPMNCPHHCEIFKAEPRSYKDLPLRLAEFGTVYRYEQSGELHGLTRVRGFTQDDAHIFCTPDQVKEEFKKVIKLVLYIFKTLSFDDFTAQVSLRDPNNPTKYIGSDENWEKAESAILETVKESELKYVIEEGEAAFYGPKLDFMVRDAIGRKWQLGTIQVDYNLPERFELEYVGSDNAKHRPVMIHRAPFGSMERFVAVLIEHCAGKFPLWLIPEQVKILPVSDKYNKYAQLVLNKLNNYDIRALVDERSEKVGRKIRDAEVDKIPYMLIVGEDEEKDGTVSVRKQGDGDKGSHSIDSFAEMINEEINALLGNV</sequence>
<keyword evidence="17" id="KW-1185">Reference proteome</keyword>
<evidence type="ECO:0000256" key="1">
    <source>
        <dbReference type="ARBA" id="ARBA00008226"/>
    </source>
</evidence>
<keyword evidence="8 13" id="KW-0067">ATP-binding</keyword>
<dbReference type="InterPro" id="IPR012675">
    <property type="entry name" value="Beta-grasp_dom_sf"/>
</dbReference>
<dbReference type="FunFam" id="3.30.930.10:FF:000002">
    <property type="entry name" value="Threonine--tRNA ligase"/>
    <property type="match status" value="1"/>
</dbReference>
<evidence type="ECO:0000259" key="14">
    <source>
        <dbReference type="PROSITE" id="PS50862"/>
    </source>
</evidence>
<gene>
    <name evidence="13 16" type="primary">thrS</name>
    <name evidence="16" type="ORF">G3O08_06735</name>
</gene>
<dbReference type="Gene3D" id="3.10.20.30">
    <property type="match status" value="1"/>
</dbReference>
<dbReference type="SUPFAM" id="SSF55681">
    <property type="entry name" value="Class II aaRS and biotin synthetases"/>
    <property type="match status" value="1"/>
</dbReference>
<comment type="subcellular location">
    <subcellularLocation>
        <location evidence="13">Cytoplasm</location>
    </subcellularLocation>
</comment>
<dbReference type="FunFam" id="3.10.20.30:FF:000005">
    <property type="entry name" value="Threonine--tRNA ligase"/>
    <property type="match status" value="1"/>
</dbReference>
<dbReference type="InterPro" id="IPR012676">
    <property type="entry name" value="TGS-like"/>
</dbReference>
<dbReference type="FunFam" id="3.40.50.800:FF:000001">
    <property type="entry name" value="Threonine--tRNA ligase"/>
    <property type="match status" value="1"/>
</dbReference>
<evidence type="ECO:0000256" key="10">
    <source>
        <dbReference type="ARBA" id="ARBA00022917"/>
    </source>
</evidence>
<dbReference type="InterPro" id="IPR012947">
    <property type="entry name" value="tRNA_SAD"/>
</dbReference>
<dbReference type="AlphaFoldDB" id="A0A7K3WNX0"/>
<dbReference type="Gene3D" id="3.30.930.10">
    <property type="entry name" value="Bira Bifunctional Protein, Domain 2"/>
    <property type="match status" value="1"/>
</dbReference>
<feature type="binding site" evidence="13">
    <location>
        <position position="519"/>
    </location>
    <ligand>
        <name>Zn(2+)</name>
        <dbReference type="ChEBI" id="CHEBI:29105"/>
        <note>catalytic</note>
    </ligand>
</feature>
<keyword evidence="4 13" id="KW-0436">Ligase</keyword>
<dbReference type="GO" id="GO:0005737">
    <property type="term" value="C:cytoplasm"/>
    <property type="evidence" value="ECO:0007669"/>
    <property type="project" value="UniProtKB-SubCell"/>
</dbReference>
<keyword evidence="7 13" id="KW-0862">Zinc</keyword>
<dbReference type="Gene3D" id="3.30.980.10">
    <property type="entry name" value="Threonyl-trna Synthetase, Chain A, domain 2"/>
    <property type="match status" value="1"/>
</dbReference>
<evidence type="ECO:0000256" key="5">
    <source>
        <dbReference type="ARBA" id="ARBA00022723"/>
    </source>
</evidence>
<protein>
    <recommendedName>
        <fullName evidence="13">Threonine--tRNA ligase</fullName>
        <ecNumber evidence="13">6.1.1.3</ecNumber>
    </recommendedName>
    <alternativeName>
        <fullName evidence="13">Threonyl-tRNA synthetase</fullName>
        <shortName evidence="13">ThrRS</shortName>
    </alternativeName>
</protein>
<evidence type="ECO:0000313" key="16">
    <source>
        <dbReference type="EMBL" id="NEN23194.1"/>
    </source>
</evidence>
<comment type="catalytic activity">
    <reaction evidence="12 13">
        <text>tRNA(Thr) + L-threonine + ATP = L-threonyl-tRNA(Thr) + AMP + diphosphate + H(+)</text>
        <dbReference type="Rhea" id="RHEA:24624"/>
        <dbReference type="Rhea" id="RHEA-COMP:9670"/>
        <dbReference type="Rhea" id="RHEA-COMP:9704"/>
        <dbReference type="ChEBI" id="CHEBI:15378"/>
        <dbReference type="ChEBI" id="CHEBI:30616"/>
        <dbReference type="ChEBI" id="CHEBI:33019"/>
        <dbReference type="ChEBI" id="CHEBI:57926"/>
        <dbReference type="ChEBI" id="CHEBI:78442"/>
        <dbReference type="ChEBI" id="CHEBI:78534"/>
        <dbReference type="ChEBI" id="CHEBI:456215"/>
        <dbReference type="EC" id="6.1.1.3"/>
    </reaction>
</comment>
<comment type="subunit">
    <text evidence="13">Homodimer.</text>
</comment>
<dbReference type="Pfam" id="PF07973">
    <property type="entry name" value="tRNA_SAD"/>
    <property type="match status" value="1"/>
</dbReference>
<dbReference type="GO" id="GO:0046872">
    <property type="term" value="F:metal ion binding"/>
    <property type="evidence" value="ECO:0007669"/>
    <property type="project" value="UniProtKB-KW"/>
</dbReference>
<proteinExistence type="inferred from homology"/>
<keyword evidence="6 13" id="KW-0547">Nucleotide-binding</keyword>
<dbReference type="InterPro" id="IPR006195">
    <property type="entry name" value="aa-tRNA-synth_II"/>
</dbReference>
<accession>A0A7K3WNX0</accession>
<dbReference type="FunFam" id="3.30.980.10:FF:000005">
    <property type="entry name" value="Threonyl-tRNA synthetase, mitochondrial"/>
    <property type="match status" value="1"/>
</dbReference>
<dbReference type="InterPro" id="IPR036621">
    <property type="entry name" value="Anticodon-bd_dom_sf"/>
</dbReference>
<dbReference type="SUPFAM" id="SSF55186">
    <property type="entry name" value="ThrRS/AlaRS common domain"/>
    <property type="match status" value="1"/>
</dbReference>
<feature type="binding site" evidence="13">
    <location>
        <position position="338"/>
    </location>
    <ligand>
        <name>Zn(2+)</name>
        <dbReference type="ChEBI" id="CHEBI:29105"/>
        <note>catalytic</note>
    </ligand>
</feature>
<dbReference type="Pfam" id="PF02824">
    <property type="entry name" value="TGS"/>
    <property type="match status" value="1"/>
</dbReference>
<evidence type="ECO:0000256" key="13">
    <source>
        <dbReference type="HAMAP-Rule" id="MF_00184"/>
    </source>
</evidence>
<dbReference type="HAMAP" id="MF_00184">
    <property type="entry name" value="Thr_tRNA_synth"/>
    <property type="match status" value="1"/>
</dbReference>
<comment type="caution">
    <text evidence="16">The sequence shown here is derived from an EMBL/GenBank/DDBJ whole genome shotgun (WGS) entry which is preliminary data.</text>
</comment>
<evidence type="ECO:0000256" key="8">
    <source>
        <dbReference type="ARBA" id="ARBA00022840"/>
    </source>
</evidence>
<dbReference type="RefSeq" id="WP_163284157.1">
    <property type="nucleotide sequence ID" value="NZ_JAAGVY010000008.1"/>
</dbReference>
<feature type="domain" description="TGS" evidence="15">
    <location>
        <begin position="1"/>
        <end position="62"/>
    </location>
</feature>
<dbReference type="InterPro" id="IPR002314">
    <property type="entry name" value="aa-tRNA-synt_IIb"/>
</dbReference>
<dbReference type="PRINTS" id="PR01047">
    <property type="entry name" value="TRNASYNTHTHR"/>
</dbReference>
<dbReference type="CDD" id="cd01667">
    <property type="entry name" value="TGS_ThrRS"/>
    <property type="match status" value="1"/>
</dbReference>
<evidence type="ECO:0000256" key="12">
    <source>
        <dbReference type="ARBA" id="ARBA00049515"/>
    </source>
</evidence>
<evidence type="ECO:0000259" key="15">
    <source>
        <dbReference type="PROSITE" id="PS51880"/>
    </source>
</evidence>
<dbReference type="PROSITE" id="PS50862">
    <property type="entry name" value="AA_TRNA_LIGASE_II"/>
    <property type="match status" value="1"/>
</dbReference>
<evidence type="ECO:0000256" key="6">
    <source>
        <dbReference type="ARBA" id="ARBA00022741"/>
    </source>
</evidence>
<dbReference type="InterPro" id="IPR018163">
    <property type="entry name" value="Thr/Ala-tRNA-synth_IIc_edit"/>
</dbReference>
<comment type="cofactor">
    <cofactor evidence="13">
        <name>Zn(2+)</name>
        <dbReference type="ChEBI" id="CHEBI:29105"/>
    </cofactor>
    <text evidence="13">Binds 1 zinc ion per subunit.</text>
</comment>
<evidence type="ECO:0000256" key="4">
    <source>
        <dbReference type="ARBA" id="ARBA00022598"/>
    </source>
</evidence>
<evidence type="ECO:0000313" key="17">
    <source>
        <dbReference type="Proteomes" id="UP000486602"/>
    </source>
</evidence>
<dbReference type="Gene3D" id="3.30.54.20">
    <property type="match status" value="1"/>
</dbReference>
<dbReference type="GO" id="GO:0005524">
    <property type="term" value="F:ATP binding"/>
    <property type="evidence" value="ECO:0007669"/>
    <property type="project" value="UniProtKB-UniRule"/>
</dbReference>
<evidence type="ECO:0000256" key="2">
    <source>
        <dbReference type="ARBA" id="ARBA00022490"/>
    </source>
</evidence>
<dbReference type="EC" id="6.1.1.3" evidence="13"/>
<reference evidence="16 17" key="1">
    <citation type="submission" date="2020-02" db="EMBL/GenBank/DDBJ databases">
        <title>Out from the shadows clarifying the taxonomy of the family Cryomorphaceae and related taxa by utilizing the GTDB taxonomic framework.</title>
        <authorList>
            <person name="Bowman J.P."/>
        </authorList>
    </citation>
    <scope>NUCLEOTIDE SEQUENCE [LARGE SCALE GENOMIC DNA]</scope>
    <source>
        <strain evidence="16 17">QSSC 1-22</strain>
    </source>
</reference>
<dbReference type="InterPro" id="IPR047246">
    <property type="entry name" value="ThrRS_anticodon"/>
</dbReference>
<dbReference type="Gene3D" id="3.40.50.800">
    <property type="entry name" value="Anticodon-binding domain"/>
    <property type="match status" value="1"/>
</dbReference>
<feature type="binding site" evidence="13">
    <location>
        <position position="389"/>
    </location>
    <ligand>
        <name>Zn(2+)</name>
        <dbReference type="ChEBI" id="CHEBI:29105"/>
        <note>catalytic</note>
    </ligand>
</feature>
<evidence type="ECO:0000256" key="7">
    <source>
        <dbReference type="ARBA" id="ARBA00022833"/>
    </source>
</evidence>
<evidence type="ECO:0000256" key="11">
    <source>
        <dbReference type="ARBA" id="ARBA00023146"/>
    </source>
</evidence>
<dbReference type="GO" id="GO:0006435">
    <property type="term" value="P:threonyl-tRNA aminoacylation"/>
    <property type="evidence" value="ECO:0007669"/>
    <property type="project" value="UniProtKB-UniRule"/>
</dbReference>
<dbReference type="FunFam" id="3.30.54.20:FF:000002">
    <property type="entry name" value="Threonine--tRNA ligase"/>
    <property type="match status" value="1"/>
</dbReference>
<evidence type="ECO:0000256" key="9">
    <source>
        <dbReference type="ARBA" id="ARBA00022884"/>
    </source>
</evidence>
<dbReference type="InterPro" id="IPR002320">
    <property type="entry name" value="Thr-tRNA-ligase_IIa"/>
</dbReference>
<keyword evidence="9 13" id="KW-0694">RNA-binding</keyword>
<dbReference type="NCBIfam" id="TIGR00418">
    <property type="entry name" value="thrS"/>
    <property type="match status" value="1"/>
</dbReference>
<organism evidence="16 17">
    <name type="scientific">Cryomorpha ignava</name>
    <dbReference type="NCBI Taxonomy" id="101383"/>
    <lineage>
        <taxon>Bacteria</taxon>
        <taxon>Pseudomonadati</taxon>
        <taxon>Bacteroidota</taxon>
        <taxon>Flavobacteriia</taxon>
        <taxon>Flavobacteriales</taxon>
        <taxon>Cryomorphaceae</taxon>
        <taxon>Cryomorpha</taxon>
    </lineage>
</organism>
<name>A0A7K3WNX0_9FLAO</name>
<keyword evidence="5 13" id="KW-0479">Metal-binding</keyword>
<dbReference type="Pfam" id="PF03129">
    <property type="entry name" value="HGTP_anticodon"/>
    <property type="match status" value="1"/>
</dbReference>
<dbReference type="PANTHER" id="PTHR11451:SF44">
    <property type="entry name" value="THREONINE--TRNA LIGASE, CHLOROPLASTIC_MITOCHONDRIAL 2"/>
    <property type="match status" value="1"/>
</dbReference>
<dbReference type="GO" id="GO:0000049">
    <property type="term" value="F:tRNA binding"/>
    <property type="evidence" value="ECO:0007669"/>
    <property type="project" value="UniProtKB-KW"/>
</dbReference>
<dbReference type="SUPFAM" id="SSF81271">
    <property type="entry name" value="TGS-like"/>
    <property type="match status" value="1"/>
</dbReference>
<feature type="domain" description="Aminoacyl-transfer RNA synthetases class-II family profile" evidence="14">
    <location>
        <begin position="243"/>
        <end position="542"/>
    </location>
</feature>
<keyword evidence="11 13" id="KW-0030">Aminoacyl-tRNA synthetase</keyword>
<dbReference type="InterPro" id="IPR004095">
    <property type="entry name" value="TGS"/>
</dbReference>
<dbReference type="SUPFAM" id="SSF52954">
    <property type="entry name" value="Class II aaRS ABD-related"/>
    <property type="match status" value="1"/>
</dbReference>
<dbReference type="Pfam" id="PF00587">
    <property type="entry name" value="tRNA-synt_2b"/>
    <property type="match status" value="1"/>
</dbReference>
<keyword evidence="10 13" id="KW-0648">Protein biosynthesis</keyword>
<dbReference type="PROSITE" id="PS51880">
    <property type="entry name" value="TGS"/>
    <property type="match status" value="1"/>
</dbReference>
<dbReference type="InterPro" id="IPR004154">
    <property type="entry name" value="Anticodon-bd"/>
</dbReference>
<comment type="caution">
    <text evidence="13">Lacks conserved residue(s) required for the propagation of feature annotation.</text>
</comment>
<dbReference type="EMBL" id="JAAGVY010000008">
    <property type="protein sequence ID" value="NEN23194.1"/>
    <property type="molecule type" value="Genomic_DNA"/>
</dbReference>
<dbReference type="CDD" id="cd00860">
    <property type="entry name" value="ThrRS_anticodon"/>
    <property type="match status" value="1"/>
</dbReference>